<proteinExistence type="predicted"/>
<protein>
    <submittedName>
        <fullName evidence="1">Uncharacterized protein</fullName>
    </submittedName>
</protein>
<dbReference type="EMBL" id="DVIQ01000030">
    <property type="protein sequence ID" value="HIS31144.1"/>
    <property type="molecule type" value="Genomic_DNA"/>
</dbReference>
<sequence length="75" mass="9282">MKDILTDEQVEQEIERLNNSEAVQIARREQRLKYKRRQYMYQLRWLEKHGKELMESGVTSEALERMENEMEDYEE</sequence>
<dbReference type="Proteomes" id="UP000823935">
    <property type="component" value="Unassembled WGS sequence"/>
</dbReference>
<gene>
    <name evidence="1" type="ORF">IAB44_06315</name>
</gene>
<evidence type="ECO:0000313" key="1">
    <source>
        <dbReference type="EMBL" id="HIS31144.1"/>
    </source>
</evidence>
<comment type="caution">
    <text evidence="1">The sequence shown here is derived from an EMBL/GenBank/DDBJ whole genome shotgun (WGS) entry which is preliminary data.</text>
</comment>
<name>A0A9D1JK99_9FIRM</name>
<organism evidence="1 2">
    <name type="scientific">Candidatus Limivivens intestinipullorum</name>
    <dbReference type="NCBI Taxonomy" id="2840858"/>
    <lineage>
        <taxon>Bacteria</taxon>
        <taxon>Bacillati</taxon>
        <taxon>Bacillota</taxon>
        <taxon>Clostridia</taxon>
        <taxon>Lachnospirales</taxon>
        <taxon>Lachnospiraceae</taxon>
        <taxon>Lachnospiraceae incertae sedis</taxon>
        <taxon>Candidatus Limivivens</taxon>
    </lineage>
</organism>
<dbReference type="AlphaFoldDB" id="A0A9D1JK99"/>
<accession>A0A9D1JK99</accession>
<reference evidence="1" key="2">
    <citation type="journal article" date="2021" name="PeerJ">
        <title>Extensive microbial diversity within the chicken gut microbiome revealed by metagenomics and culture.</title>
        <authorList>
            <person name="Gilroy R."/>
            <person name="Ravi A."/>
            <person name="Getino M."/>
            <person name="Pursley I."/>
            <person name="Horton D.L."/>
            <person name="Alikhan N.F."/>
            <person name="Baker D."/>
            <person name="Gharbi K."/>
            <person name="Hall N."/>
            <person name="Watson M."/>
            <person name="Adriaenssens E.M."/>
            <person name="Foster-Nyarko E."/>
            <person name="Jarju S."/>
            <person name="Secka A."/>
            <person name="Antonio M."/>
            <person name="Oren A."/>
            <person name="Chaudhuri R.R."/>
            <person name="La Ragione R."/>
            <person name="Hildebrand F."/>
            <person name="Pallen M.J."/>
        </authorList>
    </citation>
    <scope>NUCLEOTIDE SEQUENCE</scope>
    <source>
        <strain evidence="1">CHK190-19873</strain>
    </source>
</reference>
<evidence type="ECO:0000313" key="2">
    <source>
        <dbReference type="Proteomes" id="UP000823935"/>
    </source>
</evidence>
<reference evidence="1" key="1">
    <citation type="submission" date="2020-10" db="EMBL/GenBank/DDBJ databases">
        <authorList>
            <person name="Gilroy R."/>
        </authorList>
    </citation>
    <scope>NUCLEOTIDE SEQUENCE</scope>
    <source>
        <strain evidence="1">CHK190-19873</strain>
    </source>
</reference>